<gene>
    <name evidence="2" type="ORF">GCM10017577_12050</name>
</gene>
<proteinExistence type="predicted"/>
<name>A0A9W6KZL1_9PSEU</name>
<comment type="caution">
    <text evidence="2">The sequence shown here is derived from an EMBL/GenBank/DDBJ whole genome shotgun (WGS) entry which is preliminary data.</text>
</comment>
<dbReference type="RefSeq" id="WP_081923960.1">
    <property type="nucleotide sequence ID" value="NZ_BAAAUZ010000011.1"/>
</dbReference>
<dbReference type="AlphaFoldDB" id="A0A9W6KZL1"/>
<dbReference type="EMBL" id="BSFQ01000003">
    <property type="protein sequence ID" value="GLL10065.1"/>
    <property type="molecule type" value="Genomic_DNA"/>
</dbReference>
<accession>A0A9W6KZL1</accession>
<sequence>MSGRPGTRRRWRRRSVLLPAAVVLALVVAAGLVWFEPWKLVVDESVAEPAPVAAAPAGVPEAEPVVLASGRLVAHEHATTGEALLLGLPDGSRVLRLQDLVTSNGPRLRVWLTDAPVLPGRDGWHVFDDGRYLDLGPLKGNVGSANYPVPAGADLAGLSSVSIWCERFSVSFGAATLAP</sequence>
<evidence type="ECO:0000259" key="1">
    <source>
        <dbReference type="PROSITE" id="PS51549"/>
    </source>
</evidence>
<dbReference type="InterPro" id="IPR019545">
    <property type="entry name" value="DM13_domain"/>
</dbReference>
<organism evidence="2 3">
    <name type="scientific">Pseudonocardia halophobica</name>
    <dbReference type="NCBI Taxonomy" id="29401"/>
    <lineage>
        <taxon>Bacteria</taxon>
        <taxon>Bacillati</taxon>
        <taxon>Actinomycetota</taxon>
        <taxon>Actinomycetes</taxon>
        <taxon>Pseudonocardiales</taxon>
        <taxon>Pseudonocardiaceae</taxon>
        <taxon>Pseudonocardia</taxon>
    </lineage>
</organism>
<evidence type="ECO:0000313" key="2">
    <source>
        <dbReference type="EMBL" id="GLL10065.1"/>
    </source>
</evidence>
<keyword evidence="3" id="KW-1185">Reference proteome</keyword>
<feature type="domain" description="DM13" evidence="1">
    <location>
        <begin position="65"/>
        <end position="178"/>
    </location>
</feature>
<dbReference type="Proteomes" id="UP001143463">
    <property type="component" value="Unassembled WGS sequence"/>
</dbReference>
<dbReference type="Pfam" id="PF10517">
    <property type="entry name" value="DM13"/>
    <property type="match status" value="1"/>
</dbReference>
<reference evidence="2" key="2">
    <citation type="submission" date="2023-01" db="EMBL/GenBank/DDBJ databases">
        <authorList>
            <person name="Sun Q."/>
            <person name="Evtushenko L."/>
        </authorList>
    </citation>
    <scope>NUCLEOTIDE SEQUENCE</scope>
    <source>
        <strain evidence="2">VKM Ac-1069</strain>
    </source>
</reference>
<reference evidence="2" key="1">
    <citation type="journal article" date="2014" name="Int. J. Syst. Evol. Microbiol.">
        <title>Complete genome sequence of Corynebacterium casei LMG S-19264T (=DSM 44701T), isolated from a smear-ripened cheese.</title>
        <authorList>
            <consortium name="US DOE Joint Genome Institute (JGI-PGF)"/>
            <person name="Walter F."/>
            <person name="Albersmeier A."/>
            <person name="Kalinowski J."/>
            <person name="Ruckert C."/>
        </authorList>
    </citation>
    <scope>NUCLEOTIDE SEQUENCE</scope>
    <source>
        <strain evidence="2">VKM Ac-1069</strain>
    </source>
</reference>
<evidence type="ECO:0000313" key="3">
    <source>
        <dbReference type="Proteomes" id="UP001143463"/>
    </source>
</evidence>
<protein>
    <recommendedName>
        <fullName evidence="1">DM13 domain-containing protein</fullName>
    </recommendedName>
</protein>
<dbReference type="PROSITE" id="PS51549">
    <property type="entry name" value="DM13"/>
    <property type="match status" value="1"/>
</dbReference>